<sequence>MNQTLAFRFRVLVGIVAISGFSQGMLLPLIAIIFEQDGLSSSLNGLNATALYIGILLASPLMERPLQKIGYKPMIIIGGIIVAVSLLLFPVWKSFWFWFALRLLIGIGDHMLHFATQTWITSFSPKERRGRNISIYGVSFGIGFAVGPMMTQLITIHQALPFIISSLLSLTVWMFVFRLQNEFPEQQNIGSASFLGSFHRFGKVLQYAWVALLPPLGYGFLEASLNGNFPVFALRNGLSIEAVAILLPAFAVGSIISQVPLGILSDKYGRQQILLIVMMIGFLCFSAAGIVSESTIGLFICFTLAGMAVGSTFSLGISYMTDLLPKELLPAGNIMCGIFFSFGSMIGPFIGGITIDWFKGSSFFYLIAGMMMMIFVSLLVFSLQNRRGEITQNN</sequence>
<feature type="transmembrane region" description="Helical" evidence="7">
    <location>
        <begin position="273"/>
        <end position="290"/>
    </location>
</feature>
<dbReference type="PROSITE" id="PS50850">
    <property type="entry name" value="MFS"/>
    <property type="match status" value="1"/>
</dbReference>
<feature type="transmembrane region" description="Helical" evidence="7">
    <location>
        <begin position="201"/>
        <end position="220"/>
    </location>
</feature>
<dbReference type="SUPFAM" id="SSF103473">
    <property type="entry name" value="MFS general substrate transporter"/>
    <property type="match status" value="1"/>
</dbReference>
<evidence type="ECO:0000256" key="6">
    <source>
        <dbReference type="ARBA" id="ARBA00023136"/>
    </source>
</evidence>
<dbReference type="Pfam" id="PF07690">
    <property type="entry name" value="MFS_1"/>
    <property type="match status" value="1"/>
</dbReference>
<proteinExistence type="predicted"/>
<feature type="transmembrane region" description="Helical" evidence="7">
    <location>
        <begin position="240"/>
        <end position="261"/>
    </location>
</feature>
<keyword evidence="2" id="KW-0813">Transport</keyword>
<dbReference type="GO" id="GO:0022857">
    <property type="term" value="F:transmembrane transporter activity"/>
    <property type="evidence" value="ECO:0007669"/>
    <property type="project" value="InterPro"/>
</dbReference>
<dbReference type="CDD" id="cd17477">
    <property type="entry name" value="MFS_YcaD_like"/>
    <property type="match status" value="1"/>
</dbReference>
<dbReference type="eggNOG" id="COG0477">
    <property type="taxonomic scope" value="Bacteria"/>
</dbReference>
<feature type="domain" description="Major facilitator superfamily (MFS) profile" evidence="8">
    <location>
        <begin position="8"/>
        <end position="386"/>
    </location>
</feature>
<evidence type="ECO:0000256" key="4">
    <source>
        <dbReference type="ARBA" id="ARBA00022692"/>
    </source>
</evidence>
<evidence type="ECO:0000256" key="1">
    <source>
        <dbReference type="ARBA" id="ARBA00004651"/>
    </source>
</evidence>
<dbReference type="EMBL" id="LIXZ01000003">
    <property type="protein sequence ID" value="KPL60481.1"/>
    <property type="molecule type" value="Genomic_DNA"/>
</dbReference>
<comment type="caution">
    <text evidence="9">The sequence shown here is derived from an EMBL/GenBank/DDBJ whole genome shotgun (WGS) entry which is preliminary data.</text>
</comment>
<gene>
    <name evidence="9" type="ORF">AM506_04945</name>
</gene>
<dbReference type="PATRIC" id="fig|218284.4.peg.2096"/>
<evidence type="ECO:0000256" key="2">
    <source>
        <dbReference type="ARBA" id="ARBA00022448"/>
    </source>
</evidence>
<dbReference type="InterPro" id="IPR047200">
    <property type="entry name" value="MFS_YcaD-like"/>
</dbReference>
<accession>A0A0P6WS82</accession>
<evidence type="ECO:0000313" key="9">
    <source>
        <dbReference type="EMBL" id="KPL60481.1"/>
    </source>
</evidence>
<dbReference type="AlphaFoldDB" id="A0A0P6WS82"/>
<organism evidence="9 10">
    <name type="scientific">Rossellomorea vietnamensis</name>
    <dbReference type="NCBI Taxonomy" id="218284"/>
    <lineage>
        <taxon>Bacteria</taxon>
        <taxon>Bacillati</taxon>
        <taxon>Bacillota</taxon>
        <taxon>Bacilli</taxon>
        <taxon>Bacillales</taxon>
        <taxon>Bacillaceae</taxon>
        <taxon>Rossellomorea</taxon>
    </lineage>
</organism>
<dbReference type="InterPro" id="IPR011701">
    <property type="entry name" value="MFS"/>
</dbReference>
<feature type="transmembrane region" description="Helical" evidence="7">
    <location>
        <begin position="331"/>
        <end position="351"/>
    </location>
</feature>
<keyword evidence="3" id="KW-1003">Cell membrane</keyword>
<keyword evidence="5 7" id="KW-1133">Transmembrane helix</keyword>
<evidence type="ECO:0000313" key="10">
    <source>
        <dbReference type="Proteomes" id="UP000050398"/>
    </source>
</evidence>
<feature type="transmembrane region" description="Helical" evidence="7">
    <location>
        <begin position="160"/>
        <end position="180"/>
    </location>
</feature>
<keyword evidence="6 7" id="KW-0472">Membrane</keyword>
<reference evidence="9 10" key="1">
    <citation type="submission" date="2015-08" db="EMBL/GenBank/DDBJ databases">
        <title>Draft Genome Sequence of Bacillus vietnamensis UCD-SED5.</title>
        <authorList>
            <person name="Lee R.D."/>
            <person name="Jospin G."/>
            <person name="Lang J.M."/>
            <person name="Coil D.A."/>
            <person name="Eisen J.A."/>
        </authorList>
    </citation>
    <scope>NUCLEOTIDE SEQUENCE [LARGE SCALE GENOMIC DNA]</scope>
    <source>
        <strain evidence="9 10">UCD-SED5</strain>
    </source>
</reference>
<feature type="transmembrane region" description="Helical" evidence="7">
    <location>
        <begin position="363"/>
        <end position="383"/>
    </location>
</feature>
<dbReference type="PANTHER" id="PTHR23521:SF2">
    <property type="entry name" value="TRANSPORTER MFS SUPERFAMILY"/>
    <property type="match status" value="1"/>
</dbReference>
<name>A0A0P6WS82_9BACI</name>
<evidence type="ECO:0000259" key="8">
    <source>
        <dbReference type="PROSITE" id="PS50850"/>
    </source>
</evidence>
<keyword evidence="4 7" id="KW-0812">Transmembrane</keyword>
<evidence type="ECO:0000256" key="3">
    <source>
        <dbReference type="ARBA" id="ARBA00022475"/>
    </source>
</evidence>
<feature type="transmembrane region" description="Helical" evidence="7">
    <location>
        <begin position="12"/>
        <end position="34"/>
    </location>
</feature>
<feature type="transmembrane region" description="Helical" evidence="7">
    <location>
        <begin position="133"/>
        <end position="154"/>
    </location>
</feature>
<evidence type="ECO:0000256" key="5">
    <source>
        <dbReference type="ARBA" id="ARBA00022989"/>
    </source>
</evidence>
<dbReference type="InterPro" id="IPR036259">
    <property type="entry name" value="MFS_trans_sf"/>
</dbReference>
<protein>
    <submittedName>
        <fullName evidence="9">MFS transporter</fullName>
    </submittedName>
</protein>
<dbReference type="InterPro" id="IPR020846">
    <property type="entry name" value="MFS_dom"/>
</dbReference>
<comment type="subcellular location">
    <subcellularLocation>
        <location evidence="1">Cell membrane</location>
        <topology evidence="1">Multi-pass membrane protein</topology>
    </subcellularLocation>
</comment>
<dbReference type="PANTHER" id="PTHR23521">
    <property type="entry name" value="TRANSPORTER MFS SUPERFAMILY"/>
    <property type="match status" value="1"/>
</dbReference>
<feature type="transmembrane region" description="Helical" evidence="7">
    <location>
        <begin position="95"/>
        <end position="112"/>
    </location>
</feature>
<dbReference type="GO" id="GO:0005886">
    <property type="term" value="C:plasma membrane"/>
    <property type="evidence" value="ECO:0007669"/>
    <property type="project" value="UniProtKB-SubCell"/>
</dbReference>
<dbReference type="Proteomes" id="UP000050398">
    <property type="component" value="Unassembled WGS sequence"/>
</dbReference>
<feature type="transmembrane region" description="Helical" evidence="7">
    <location>
        <begin position="69"/>
        <end position="89"/>
    </location>
</feature>
<dbReference type="Gene3D" id="1.20.1250.20">
    <property type="entry name" value="MFS general substrate transporter like domains"/>
    <property type="match status" value="2"/>
</dbReference>
<feature type="transmembrane region" description="Helical" evidence="7">
    <location>
        <begin position="46"/>
        <end position="62"/>
    </location>
</feature>
<feature type="transmembrane region" description="Helical" evidence="7">
    <location>
        <begin position="296"/>
        <end position="319"/>
    </location>
</feature>
<evidence type="ECO:0000256" key="7">
    <source>
        <dbReference type="SAM" id="Phobius"/>
    </source>
</evidence>